<accession>A0A163E739</accession>
<evidence type="ECO:0000313" key="3">
    <source>
        <dbReference type="Proteomes" id="UP000077315"/>
    </source>
</evidence>
<keyword evidence="1" id="KW-0472">Membrane</keyword>
<sequence length="220" mass="24287">MAKERRLDLLGLVAGISFLITGIVSIAEPSEQVATICESITPLMVGLFCLLSLVPIRFGSFEVRPLVYQIASQIMPRQEADEVLQAHDDQRLGNTKPKTKAQKMDWLYTHAARFRTDMRIMTGAWGMMLVIGFVVKVIVVETGSDIGHAQLAGYLIFGLITICMSCFTWIYSSFVNSHICQQVAFWREHPEAPPPPKAEAALNLNWGVNAASNAFGQAMG</sequence>
<dbReference type="OrthoDB" id="2328895at2759"/>
<keyword evidence="3" id="KW-1185">Reference proteome</keyword>
<dbReference type="RefSeq" id="XP_018295120.1">
    <property type="nucleotide sequence ID" value="XM_018433726.1"/>
</dbReference>
<dbReference type="InParanoid" id="A0A163E739"/>
<keyword evidence="1" id="KW-0812">Transmembrane</keyword>
<dbReference type="EMBL" id="KV440975">
    <property type="protein sequence ID" value="OAD77080.1"/>
    <property type="molecule type" value="Genomic_DNA"/>
</dbReference>
<protein>
    <submittedName>
        <fullName evidence="2">Uncharacterized protein</fullName>
    </submittedName>
</protein>
<proteinExistence type="predicted"/>
<feature type="transmembrane region" description="Helical" evidence="1">
    <location>
        <begin position="120"/>
        <end position="139"/>
    </location>
</feature>
<evidence type="ECO:0000313" key="2">
    <source>
        <dbReference type="EMBL" id="OAD77080.1"/>
    </source>
</evidence>
<keyword evidence="1" id="KW-1133">Transmembrane helix</keyword>
<feature type="transmembrane region" description="Helical" evidence="1">
    <location>
        <begin position="151"/>
        <end position="171"/>
    </location>
</feature>
<feature type="transmembrane region" description="Helical" evidence="1">
    <location>
        <begin position="7"/>
        <end position="27"/>
    </location>
</feature>
<gene>
    <name evidence="2" type="ORF">PHYBLDRAFT_158068</name>
</gene>
<organism evidence="2 3">
    <name type="scientific">Phycomyces blakesleeanus (strain ATCC 8743b / DSM 1359 / FGSC 10004 / NBRC 33097 / NRRL 1555)</name>
    <dbReference type="NCBI Taxonomy" id="763407"/>
    <lineage>
        <taxon>Eukaryota</taxon>
        <taxon>Fungi</taxon>
        <taxon>Fungi incertae sedis</taxon>
        <taxon>Mucoromycota</taxon>
        <taxon>Mucoromycotina</taxon>
        <taxon>Mucoromycetes</taxon>
        <taxon>Mucorales</taxon>
        <taxon>Phycomycetaceae</taxon>
        <taxon>Phycomyces</taxon>
    </lineage>
</organism>
<feature type="transmembrane region" description="Helical" evidence="1">
    <location>
        <begin position="33"/>
        <end position="54"/>
    </location>
</feature>
<name>A0A163E739_PHYB8</name>
<dbReference type="STRING" id="763407.A0A163E739"/>
<evidence type="ECO:0000256" key="1">
    <source>
        <dbReference type="SAM" id="Phobius"/>
    </source>
</evidence>
<dbReference type="VEuPathDB" id="FungiDB:PHYBLDRAFT_158068"/>
<dbReference type="GeneID" id="28994632"/>
<reference evidence="3" key="1">
    <citation type="submission" date="2015-06" db="EMBL/GenBank/DDBJ databases">
        <title>Expansion of signal transduction pathways in fungi by whole-genome duplication.</title>
        <authorList>
            <consortium name="DOE Joint Genome Institute"/>
            <person name="Corrochano L.M."/>
            <person name="Kuo A."/>
            <person name="Marcet-Houben M."/>
            <person name="Polaino S."/>
            <person name="Salamov A."/>
            <person name="Villalobos J.M."/>
            <person name="Alvarez M.I."/>
            <person name="Avalos J."/>
            <person name="Benito E.P."/>
            <person name="Benoit I."/>
            <person name="Burger G."/>
            <person name="Camino L.P."/>
            <person name="Canovas D."/>
            <person name="Cerda-Olmedo E."/>
            <person name="Cheng J.-F."/>
            <person name="Dominguez A."/>
            <person name="Elias M."/>
            <person name="Eslava A.P."/>
            <person name="Glaser F."/>
            <person name="Grimwood J."/>
            <person name="Gutierrez G."/>
            <person name="Heitman J."/>
            <person name="Henrissat B."/>
            <person name="Iturriaga E.A."/>
            <person name="Lang B.F."/>
            <person name="Lavin J.L."/>
            <person name="Lee S."/>
            <person name="Li W."/>
            <person name="Lindquist E."/>
            <person name="Lopez-Garcia S."/>
            <person name="Luque E.M."/>
            <person name="Marcos A.T."/>
            <person name="Martin J."/>
            <person name="McCluskey K."/>
            <person name="Medina H.R."/>
            <person name="Miralles-Duran A."/>
            <person name="Miyazaki A."/>
            <person name="Munoz-Torres E."/>
            <person name="Oguiza J.A."/>
            <person name="Ohm R."/>
            <person name="Olmedo M."/>
            <person name="Orejas M."/>
            <person name="Ortiz-Castellanos L."/>
            <person name="Pisabarro A.G."/>
            <person name="Rodriguez-Romero J."/>
            <person name="Ruiz-Herrera J."/>
            <person name="Ruiz-Vazquez R."/>
            <person name="Sanz C."/>
            <person name="Schackwitz W."/>
            <person name="Schmutz J."/>
            <person name="Shahriari M."/>
            <person name="Shelest E."/>
            <person name="Silva-Franco F."/>
            <person name="Soanes D."/>
            <person name="Syed K."/>
            <person name="Tagua V.G."/>
            <person name="Talbot N.J."/>
            <person name="Thon M."/>
            <person name="De vries R.P."/>
            <person name="Wiebenga A."/>
            <person name="Yadav J.S."/>
            <person name="Braun E.L."/>
            <person name="Baker S."/>
            <person name="Garre V."/>
            <person name="Horwitz B."/>
            <person name="Torres-Martinez S."/>
            <person name="Idnurm A."/>
            <person name="Herrera-Estrella A."/>
            <person name="Gabaldon T."/>
            <person name="Grigoriev I.V."/>
        </authorList>
    </citation>
    <scope>NUCLEOTIDE SEQUENCE [LARGE SCALE GENOMIC DNA]</scope>
    <source>
        <strain evidence="3">NRRL 1555(-)</strain>
    </source>
</reference>
<dbReference type="AlphaFoldDB" id="A0A163E739"/>
<dbReference type="Proteomes" id="UP000077315">
    <property type="component" value="Unassembled WGS sequence"/>
</dbReference>